<gene>
    <name evidence="1" type="ORF">CRHIZ90672A_00005405</name>
</gene>
<sequence length="80" mass="9037">MLFQGYHQTTTTVRLKYLTEEQEEPFYLTLGTVVPHVRTGGDLAIAQVRASVRLSPRYGTSDKPETTTCIINHLRPTETT</sequence>
<comment type="caution">
    <text evidence="1">The sequence shown here is derived from an EMBL/GenBank/DDBJ whole genome shotgun (WGS) entry which is preliminary data.</text>
</comment>
<protein>
    <submittedName>
        <fullName evidence="1">Uncharacterized protein</fullName>
    </submittedName>
</protein>
<reference evidence="1" key="1">
    <citation type="submission" date="2021-10" db="EMBL/GenBank/DDBJ databases">
        <authorList>
            <person name="Piombo E."/>
        </authorList>
    </citation>
    <scope>NUCLEOTIDE SEQUENCE</scope>
</reference>
<accession>A0A9N9V8P0</accession>
<name>A0A9N9V8P0_9HYPO</name>
<evidence type="ECO:0000313" key="2">
    <source>
        <dbReference type="Proteomes" id="UP000696573"/>
    </source>
</evidence>
<dbReference type="Proteomes" id="UP000696573">
    <property type="component" value="Unassembled WGS sequence"/>
</dbReference>
<proteinExistence type="predicted"/>
<dbReference type="EMBL" id="CABFNQ020000544">
    <property type="protein sequence ID" value="CAH0018781.1"/>
    <property type="molecule type" value="Genomic_DNA"/>
</dbReference>
<keyword evidence="2" id="KW-1185">Reference proteome</keyword>
<dbReference type="AlphaFoldDB" id="A0A9N9V8P0"/>
<organism evidence="1 2">
    <name type="scientific">Clonostachys rhizophaga</name>
    <dbReference type="NCBI Taxonomy" id="160324"/>
    <lineage>
        <taxon>Eukaryota</taxon>
        <taxon>Fungi</taxon>
        <taxon>Dikarya</taxon>
        <taxon>Ascomycota</taxon>
        <taxon>Pezizomycotina</taxon>
        <taxon>Sordariomycetes</taxon>
        <taxon>Hypocreomycetidae</taxon>
        <taxon>Hypocreales</taxon>
        <taxon>Bionectriaceae</taxon>
        <taxon>Clonostachys</taxon>
    </lineage>
</organism>
<feature type="non-terminal residue" evidence="1">
    <location>
        <position position="1"/>
    </location>
</feature>
<evidence type="ECO:0000313" key="1">
    <source>
        <dbReference type="EMBL" id="CAH0018781.1"/>
    </source>
</evidence>